<keyword evidence="2" id="KW-0813">Transport</keyword>
<keyword evidence="2" id="KW-0445">Lipid transport</keyword>
<comment type="caution">
    <text evidence="3">The sequence shown here is derived from an EMBL/GenBank/DDBJ whole genome shotgun (WGS) entry which is preliminary data.</text>
</comment>
<dbReference type="GO" id="GO:0042147">
    <property type="term" value="P:retrograde transport, endosome to Golgi"/>
    <property type="evidence" value="ECO:0007669"/>
    <property type="project" value="UniProtKB-UniRule"/>
</dbReference>
<name>A0AAV3QZ51_LITER</name>
<dbReference type="AlphaFoldDB" id="A0AAV3QZ51"/>
<keyword evidence="2" id="KW-0333">Golgi apparatus</keyword>
<keyword evidence="2" id="KW-0653">Protein transport</keyword>
<dbReference type="GO" id="GO:0000938">
    <property type="term" value="C:GARP complex"/>
    <property type="evidence" value="ECO:0007669"/>
    <property type="project" value="UniProtKB-UniRule"/>
</dbReference>
<comment type="similarity">
    <text evidence="1 2">Belongs to the VPS51 family.</text>
</comment>
<evidence type="ECO:0000313" key="3">
    <source>
        <dbReference type="EMBL" id="GAA0169384.1"/>
    </source>
</evidence>
<dbReference type="PANTHER" id="PTHR15954:SF4">
    <property type="entry name" value="VACUOLAR PROTEIN SORTING-ASSOCIATED PROTEIN 51 HOMOLOG"/>
    <property type="match status" value="1"/>
</dbReference>
<comment type="subunit">
    <text evidence="2">Component of the Golgi-associated retrograde protein (GARP) complex.</text>
</comment>
<dbReference type="GO" id="GO:0016020">
    <property type="term" value="C:membrane"/>
    <property type="evidence" value="ECO:0007669"/>
    <property type="project" value="TreeGrafter"/>
</dbReference>
<dbReference type="GO" id="GO:0032456">
    <property type="term" value="P:endocytic recycling"/>
    <property type="evidence" value="ECO:0007669"/>
    <property type="project" value="TreeGrafter"/>
</dbReference>
<reference evidence="3 4" key="1">
    <citation type="submission" date="2024-01" db="EMBL/GenBank/DDBJ databases">
        <title>The complete chloroplast genome sequence of Lithospermum erythrorhizon: insights into the phylogenetic relationship among Boraginaceae species and the maternal lineages of purple gromwells.</title>
        <authorList>
            <person name="Okada T."/>
            <person name="Watanabe K."/>
        </authorList>
    </citation>
    <scope>NUCLEOTIDE SEQUENCE [LARGE SCALE GENOMIC DNA]</scope>
</reference>
<evidence type="ECO:0000313" key="4">
    <source>
        <dbReference type="Proteomes" id="UP001454036"/>
    </source>
</evidence>
<evidence type="ECO:0000256" key="1">
    <source>
        <dbReference type="ARBA" id="ARBA00006080"/>
    </source>
</evidence>
<proteinExistence type="inferred from homology"/>
<evidence type="ECO:0000256" key="2">
    <source>
        <dbReference type="RuleBase" id="RU368010"/>
    </source>
</evidence>
<keyword evidence="4" id="KW-1185">Reference proteome</keyword>
<dbReference type="Proteomes" id="UP001454036">
    <property type="component" value="Unassembled WGS sequence"/>
</dbReference>
<dbReference type="PANTHER" id="PTHR15954">
    <property type="entry name" value="VACUOLAR PROTEIN SORTING-ASSOCIATED PROTEIN 51 HOMOLOG"/>
    <property type="match status" value="1"/>
</dbReference>
<dbReference type="GO" id="GO:0006869">
    <property type="term" value="P:lipid transport"/>
    <property type="evidence" value="ECO:0007669"/>
    <property type="project" value="UniProtKB-UniRule"/>
</dbReference>
<comment type="function">
    <text evidence="2">Acts as component of the GARP complex that is involved in retrograde transport from early and late endosomes to the trans-Golgi network (TGN).</text>
</comment>
<dbReference type="GO" id="GO:0005829">
    <property type="term" value="C:cytosol"/>
    <property type="evidence" value="ECO:0007669"/>
    <property type="project" value="GOC"/>
</dbReference>
<comment type="subcellular location">
    <subcellularLocation>
        <location evidence="2">Golgi apparatus</location>
        <location evidence="2">trans-Golgi network</location>
    </subcellularLocation>
</comment>
<dbReference type="EMBL" id="BAABME010006828">
    <property type="protein sequence ID" value="GAA0169384.1"/>
    <property type="molecule type" value="Genomic_DNA"/>
</dbReference>
<dbReference type="InterPro" id="IPR014812">
    <property type="entry name" value="Vps51"/>
</dbReference>
<dbReference type="GO" id="GO:1990745">
    <property type="term" value="C:EARP complex"/>
    <property type="evidence" value="ECO:0007669"/>
    <property type="project" value="TreeGrafter"/>
</dbReference>
<accession>A0AAV3QZ51</accession>
<gene>
    <name evidence="3" type="ORF">LIER_23886</name>
</gene>
<dbReference type="GO" id="GO:0007041">
    <property type="term" value="P:lysosomal transport"/>
    <property type="evidence" value="ECO:0007669"/>
    <property type="project" value="TreeGrafter"/>
</dbReference>
<sequence length="757" mass="86061">MGREEEITMDDKAKRMRDLLSSFYSAEESRSPSASSRFATLDTINTSSFDPDQYMNLLVHNSNMEGLLKRHLEMAAEIQNLDTDLQMLVYQNYNKFISATDTIKRMKNNIVGMESNMEQLLHKITSVQSRSDGVNTSLFGKREHIEKLHRSRNLLHKIQFIYDLPARLQKCIQTESYADAVKFYTGSLPIFKAYGDSSYRDCKRSSEEAVATIVKNLQGKVFSDSESIQTRAEAVLLLKQLNVPVDSLKLKLFEKLEQFLADLHLESQELPLTKSPNNESICEFAEAVRAYRAIFPDSEQQLFKLAQALIMKQFEAIHHHLKKNLSSTDFLGVLRVIWMDVLLMDEVLPEASLADFCLEATRVAIEEHIASTFSHLLHDISEILTKVGGKEGEEEKCSLEATYEASKSLLLQRGVDILLDLHQLHDDSLELLIKIRDQILVWVQEGFHDFFRNLNDYFLLFSGKKYDKNPPLTKGMLGDKVHAGLVLVLAQLSIFIERNVIPKITEEIEASFSDGWARGYEYGPGFIPAEIRVEFRSASNTLLLLYISLRNQKISALLKKRFTATNWTKHKEPREVHMFLDLLLQELEAVRSEVSQILPKGIQGNRILRTASNGSGGSSSFSNQLGRSNSHRARSQLLESHVAKLFKQKIEIFTKVEHTQDSVRNSIIKTTLKSLQEFVRLQTFNRSGFQQIQLDTRFLSTTLNDTAEEEGTIDLLLDEVVVAAAERCLDPIPLENAILDKLINAKLAKNSPRSPTT</sequence>
<dbReference type="GO" id="GO:0015031">
    <property type="term" value="P:protein transport"/>
    <property type="evidence" value="ECO:0007669"/>
    <property type="project" value="UniProtKB-UniRule"/>
</dbReference>
<organism evidence="3 4">
    <name type="scientific">Lithospermum erythrorhizon</name>
    <name type="common">Purple gromwell</name>
    <name type="synonym">Lithospermum officinale var. erythrorhizon</name>
    <dbReference type="NCBI Taxonomy" id="34254"/>
    <lineage>
        <taxon>Eukaryota</taxon>
        <taxon>Viridiplantae</taxon>
        <taxon>Streptophyta</taxon>
        <taxon>Embryophyta</taxon>
        <taxon>Tracheophyta</taxon>
        <taxon>Spermatophyta</taxon>
        <taxon>Magnoliopsida</taxon>
        <taxon>eudicotyledons</taxon>
        <taxon>Gunneridae</taxon>
        <taxon>Pentapetalae</taxon>
        <taxon>asterids</taxon>
        <taxon>lamiids</taxon>
        <taxon>Boraginales</taxon>
        <taxon>Boraginaceae</taxon>
        <taxon>Boraginoideae</taxon>
        <taxon>Lithospermeae</taxon>
        <taxon>Lithospermum</taxon>
    </lineage>
</organism>
<dbReference type="GO" id="GO:0048193">
    <property type="term" value="P:Golgi vesicle transport"/>
    <property type="evidence" value="ECO:0007669"/>
    <property type="project" value="TreeGrafter"/>
</dbReference>
<protein>
    <recommendedName>
        <fullName evidence="2">Vacuolar protein sorting-associated protein 51 homolog</fullName>
    </recommendedName>
</protein>
<dbReference type="GO" id="GO:0007030">
    <property type="term" value="P:Golgi organization"/>
    <property type="evidence" value="ECO:0007669"/>
    <property type="project" value="UniProtKB-UniRule"/>
</dbReference>
<dbReference type="Pfam" id="PF08700">
    <property type="entry name" value="VPS51_Exo84_N"/>
    <property type="match status" value="1"/>
</dbReference>